<accession>A0A7J9NLV1</accession>
<sequence>MDKLVKKSVVFGLGFMILLYSLNGMYISTNEYKSLNDVYKFKNVPYNLELVNFGTSHGQKGIYYGENNTHAFNYALSSQIFYYDYALLTQYGDHLKNGCIVIIPVSYLSLYQNYSVSIPEQEPRYYGILDPKYLSFTYGEYVRYQIFPVLSSGPNIRYILNDKESYSQEWEFDTKGSNEQEIHHDIDTRTKYHFIDKTSGDLKPYNNQSEYYLEKMVGYCNQNDYIPVLVTTPVTDDYRNAVPMEVINEFYPLINNLSRKYNVTYLDYSYCTNISSNYSLYLDSDHLDLTGRKKFTKLLVSDLKEIGLLDESKDVLTY</sequence>
<dbReference type="Gene3D" id="3.40.50.1110">
    <property type="entry name" value="SGNH hydrolase"/>
    <property type="match status" value="1"/>
</dbReference>
<dbReference type="InterPro" id="IPR036514">
    <property type="entry name" value="SGNH_hydro_sf"/>
</dbReference>
<reference evidence="1 2" key="1">
    <citation type="submission" date="2020-07" db="EMBL/GenBank/DDBJ databases">
        <title>Genomic Encyclopedia of Type Strains, Phase IV (KMG-V): Genome sequencing to study the core and pangenomes of soil and plant-associated prokaryotes.</title>
        <authorList>
            <person name="Whitman W."/>
        </authorList>
    </citation>
    <scope>NUCLEOTIDE SEQUENCE [LARGE SCALE GENOMIC DNA]</scope>
    <source>
        <strain evidence="1 2">A5</strain>
    </source>
</reference>
<dbReference type="AlphaFoldDB" id="A0A7J9NLV1"/>
<dbReference type="RefSeq" id="WP_181491629.1">
    <property type="nucleotide sequence ID" value="NZ_JACDUJ010000001.1"/>
</dbReference>
<dbReference type="EMBL" id="JACDUJ010000001">
    <property type="protein sequence ID" value="MBA2845990.1"/>
    <property type="molecule type" value="Genomic_DNA"/>
</dbReference>
<dbReference type="SUPFAM" id="SSF52266">
    <property type="entry name" value="SGNH hydrolase"/>
    <property type="match status" value="1"/>
</dbReference>
<proteinExistence type="predicted"/>
<dbReference type="Proteomes" id="UP000571854">
    <property type="component" value="Unassembled WGS sequence"/>
</dbReference>
<name>A0A7J9NLV1_METMI</name>
<evidence type="ECO:0000313" key="1">
    <source>
        <dbReference type="EMBL" id="MBA2845990.1"/>
    </source>
</evidence>
<organism evidence="1 2">
    <name type="scientific">Methanococcus maripaludis</name>
    <name type="common">Methanococcus deltae</name>
    <dbReference type="NCBI Taxonomy" id="39152"/>
    <lineage>
        <taxon>Archaea</taxon>
        <taxon>Methanobacteriati</taxon>
        <taxon>Methanobacteriota</taxon>
        <taxon>Methanomada group</taxon>
        <taxon>Methanococci</taxon>
        <taxon>Methanococcales</taxon>
        <taxon>Methanococcaceae</taxon>
        <taxon>Methanococcus</taxon>
    </lineage>
</organism>
<protein>
    <submittedName>
        <fullName evidence="1">Uncharacterized protein</fullName>
    </submittedName>
</protein>
<comment type="caution">
    <text evidence="1">The sequence shown here is derived from an EMBL/GenBank/DDBJ whole genome shotgun (WGS) entry which is preliminary data.</text>
</comment>
<evidence type="ECO:0000313" key="2">
    <source>
        <dbReference type="Proteomes" id="UP000571854"/>
    </source>
</evidence>
<gene>
    <name evidence="1" type="ORF">HNP88_000174</name>
</gene>